<dbReference type="KEGG" id="clup:CLUP02_07956"/>
<feature type="region of interest" description="Disordered" evidence="1">
    <location>
        <begin position="1"/>
        <end position="62"/>
    </location>
</feature>
<feature type="compositionally biased region" description="Basic and acidic residues" evidence="1">
    <location>
        <begin position="1"/>
        <end position="10"/>
    </location>
</feature>
<proteinExistence type="predicted"/>
<organism evidence="2 3">
    <name type="scientific">Colletotrichum lupini</name>
    <dbReference type="NCBI Taxonomy" id="145971"/>
    <lineage>
        <taxon>Eukaryota</taxon>
        <taxon>Fungi</taxon>
        <taxon>Dikarya</taxon>
        <taxon>Ascomycota</taxon>
        <taxon>Pezizomycotina</taxon>
        <taxon>Sordariomycetes</taxon>
        <taxon>Hypocreomycetidae</taxon>
        <taxon>Glomerellales</taxon>
        <taxon>Glomerellaceae</taxon>
        <taxon>Colletotrichum</taxon>
        <taxon>Colletotrichum acutatum species complex</taxon>
    </lineage>
</organism>
<gene>
    <name evidence="2" type="ORF">CLUP02_07956</name>
</gene>
<accession>A0A9Q8SS63</accession>
<dbReference type="Proteomes" id="UP000830671">
    <property type="component" value="Chromosome 4"/>
</dbReference>
<evidence type="ECO:0000313" key="2">
    <source>
        <dbReference type="EMBL" id="UQC82468.1"/>
    </source>
</evidence>
<evidence type="ECO:0000256" key="1">
    <source>
        <dbReference type="SAM" id="MobiDB-lite"/>
    </source>
</evidence>
<sequence>MNDDLERAAHEGSYSRCVNIRRRKHPIAPESIPPQGDQNTSFNTRDRPRRREPSEGSKTRIS</sequence>
<keyword evidence="3" id="KW-1185">Reference proteome</keyword>
<feature type="compositionally biased region" description="Basic and acidic residues" evidence="1">
    <location>
        <begin position="44"/>
        <end position="62"/>
    </location>
</feature>
<name>A0A9Q8SS63_9PEZI</name>
<dbReference type="EMBL" id="CP019476">
    <property type="protein sequence ID" value="UQC82468.1"/>
    <property type="molecule type" value="Genomic_DNA"/>
</dbReference>
<dbReference type="GeneID" id="73341958"/>
<dbReference type="RefSeq" id="XP_049144091.1">
    <property type="nucleotide sequence ID" value="XM_049286948.1"/>
</dbReference>
<reference evidence="2" key="1">
    <citation type="journal article" date="2021" name="Mol. Plant Microbe Interact.">
        <title>Complete Genome Sequence of the Plant-Pathogenic Fungus Colletotrichum lupini.</title>
        <authorList>
            <person name="Baroncelli R."/>
            <person name="Pensec F."/>
            <person name="Da Lio D."/>
            <person name="Boufleur T."/>
            <person name="Vicente I."/>
            <person name="Sarrocco S."/>
            <person name="Picot A."/>
            <person name="Baraldi E."/>
            <person name="Sukno S."/>
            <person name="Thon M."/>
            <person name="Le Floch G."/>
        </authorList>
    </citation>
    <scope>NUCLEOTIDE SEQUENCE</scope>
    <source>
        <strain evidence="2">IMI 504893</strain>
    </source>
</reference>
<protein>
    <submittedName>
        <fullName evidence="2">Uncharacterized protein</fullName>
    </submittedName>
</protein>
<evidence type="ECO:0000313" key="3">
    <source>
        <dbReference type="Proteomes" id="UP000830671"/>
    </source>
</evidence>
<dbReference type="AlphaFoldDB" id="A0A9Q8SS63"/>